<dbReference type="Gene3D" id="3.30.420.10">
    <property type="entry name" value="Ribonuclease H-like superfamily/Ribonuclease H"/>
    <property type="match status" value="1"/>
</dbReference>
<organism evidence="2 3">
    <name type="scientific">Aromatoleum petrolei</name>
    <dbReference type="NCBI Taxonomy" id="76116"/>
    <lineage>
        <taxon>Bacteria</taxon>
        <taxon>Pseudomonadati</taxon>
        <taxon>Pseudomonadota</taxon>
        <taxon>Betaproteobacteria</taxon>
        <taxon>Rhodocyclales</taxon>
        <taxon>Rhodocyclaceae</taxon>
        <taxon>Aromatoleum</taxon>
    </lineage>
</organism>
<evidence type="ECO:0000313" key="2">
    <source>
        <dbReference type="EMBL" id="NMF88111.1"/>
    </source>
</evidence>
<evidence type="ECO:0008006" key="4">
    <source>
        <dbReference type="Google" id="ProtNLM"/>
    </source>
</evidence>
<evidence type="ECO:0000313" key="3">
    <source>
        <dbReference type="Proteomes" id="UP000652074"/>
    </source>
</evidence>
<feature type="compositionally biased region" description="Polar residues" evidence="1">
    <location>
        <begin position="624"/>
        <end position="639"/>
    </location>
</feature>
<name>A0ABX1MN60_9RHOO</name>
<gene>
    <name evidence="2" type="ORF">GPA26_06405</name>
</gene>
<feature type="region of interest" description="Disordered" evidence="1">
    <location>
        <begin position="622"/>
        <end position="658"/>
    </location>
</feature>
<comment type="caution">
    <text evidence="2">The sequence shown here is derived from an EMBL/GenBank/DDBJ whole genome shotgun (WGS) entry which is preliminary data.</text>
</comment>
<proteinExistence type="predicted"/>
<accession>A0ABX1MN60</accession>
<dbReference type="EMBL" id="WTVR01000009">
    <property type="protein sequence ID" value="NMF88111.1"/>
    <property type="molecule type" value="Genomic_DNA"/>
</dbReference>
<reference evidence="2 3" key="1">
    <citation type="submission" date="2019-12" db="EMBL/GenBank/DDBJ databases">
        <title>Comparative genomics gives insights into the taxonomy of the Azoarcus-Aromatoleum group and reveals separate origins of nif in the plant-associated Azoarcus and non-plant-associated Aromatoleum sub-groups.</title>
        <authorList>
            <person name="Lafos M."/>
            <person name="Maluk M."/>
            <person name="Batista M."/>
            <person name="Junghare M."/>
            <person name="Carmona M."/>
            <person name="Faoro H."/>
            <person name="Cruz L.M."/>
            <person name="Battistoni F."/>
            <person name="De Souza E."/>
            <person name="Pedrosa F."/>
            <person name="Chen W.-M."/>
            <person name="Poole P.S."/>
            <person name="Dixon R.A."/>
            <person name="James E.K."/>
        </authorList>
    </citation>
    <scope>NUCLEOTIDE SEQUENCE [LARGE SCALE GENOMIC DNA]</scope>
    <source>
        <strain evidence="2 3">ToN1</strain>
    </source>
</reference>
<keyword evidence="3" id="KW-1185">Reference proteome</keyword>
<protein>
    <recommendedName>
        <fullName evidence="4">Integrase catalytic domain-containing protein</fullName>
    </recommendedName>
</protein>
<sequence>MKAHGNHYTFKTLPQEYRDITRWRCVDEDALQEEELHRFAALREAITAYVRTGKLSGPSKASGVSEEEIIRQLNRCVTLDLEGQLVGWPALLKFLRIGRYSRATPPPVGPVGTAAGFAGAFSKFLGDHPQIREQLDDLIKKRSRKGKIHEVHKSIRQLARDFADLCRAAGVREDEYPLNTKSTARKSIERYVNDLVQCGSRSAIAARYGQTAADRLSVGTGISAFPLALAPYDVGGIDAHEEHCIGCIIVNGVAGPQLVPVERIWIVCFLDEISRAILGYSVGIRTEISSAVAEQSLIFNQTPWQPRPLSIPGFKYAEGAGFPSGVIPELLGCFPAVIKFDNAAAHHSIRISENARKRIGAALTYGKVADWAHNHALERVFKTLETYGFQRLPSTTGSNTQDPVRPKNPVREAIRNGITLEGLLDLTDVVLANYNATPSVGLGGQSPLQVLRNHLFLVKPTFLPRRLPPPSGHRPELGVVVETRFVRGNTKEGRRPYVQIDRVRYTGPVLARSFGFIGSQLRIHIHEANMQQVQAYLPSGIELETLSANGGWGRTPHSREMRAQINALCDAGELWVGFGDDPVEKLLEYYANKAYKEALERPTSVSRTGTKLANAAYVSGLPIPTQTPGSEDGQGNATVSPGRPVPASVKRPIWKSVT</sequence>
<dbReference type="Proteomes" id="UP000652074">
    <property type="component" value="Unassembled WGS sequence"/>
</dbReference>
<dbReference type="RefSeq" id="WP_169205542.1">
    <property type="nucleotide sequence ID" value="NZ_CP059560.1"/>
</dbReference>
<evidence type="ECO:0000256" key="1">
    <source>
        <dbReference type="SAM" id="MobiDB-lite"/>
    </source>
</evidence>
<dbReference type="InterPro" id="IPR036397">
    <property type="entry name" value="RNaseH_sf"/>
</dbReference>